<dbReference type="GO" id="GO:0016887">
    <property type="term" value="F:ATP hydrolysis activity"/>
    <property type="evidence" value="ECO:0007669"/>
    <property type="project" value="InterPro"/>
</dbReference>
<accession>A0A4Q9QHY3</accession>
<dbReference type="InterPro" id="IPR003593">
    <property type="entry name" value="AAA+_ATPase"/>
</dbReference>
<dbReference type="CDD" id="cd03214">
    <property type="entry name" value="ABC_Iron-Siderophores_B12_Hemin"/>
    <property type="match status" value="1"/>
</dbReference>
<dbReference type="OrthoDB" id="5292475at2"/>
<dbReference type="InterPro" id="IPR017871">
    <property type="entry name" value="ABC_transporter-like_CS"/>
</dbReference>
<proteinExistence type="predicted"/>
<dbReference type="PROSITE" id="PS00211">
    <property type="entry name" value="ABC_TRANSPORTER_1"/>
    <property type="match status" value="1"/>
</dbReference>
<dbReference type="PROSITE" id="PS50893">
    <property type="entry name" value="ABC_TRANSPORTER_2"/>
    <property type="match status" value="1"/>
</dbReference>
<evidence type="ECO:0000313" key="4">
    <source>
        <dbReference type="EMBL" id="TBU73097.1"/>
    </source>
</evidence>
<dbReference type="Proteomes" id="UP000292302">
    <property type="component" value="Unassembled WGS sequence"/>
</dbReference>
<dbReference type="RefSeq" id="WP_131181971.1">
    <property type="nucleotide sequence ID" value="NZ_QJUI01000022.1"/>
</dbReference>
<name>A0A4Q9QHY3_9GAMM</name>
<dbReference type="AlphaFoldDB" id="A0A4Q9QHY3"/>
<dbReference type="SMART" id="SM00382">
    <property type="entry name" value="AAA"/>
    <property type="match status" value="1"/>
</dbReference>
<evidence type="ECO:0000313" key="5">
    <source>
        <dbReference type="Proteomes" id="UP000292302"/>
    </source>
</evidence>
<dbReference type="GO" id="GO:0005524">
    <property type="term" value="F:ATP binding"/>
    <property type="evidence" value="ECO:0007669"/>
    <property type="project" value="UniProtKB-KW"/>
</dbReference>
<comment type="caution">
    <text evidence="4">The sequence shown here is derived from an EMBL/GenBank/DDBJ whole genome shotgun (WGS) entry which is preliminary data.</text>
</comment>
<dbReference type="SUPFAM" id="SSF52540">
    <property type="entry name" value="P-loop containing nucleoside triphosphate hydrolases"/>
    <property type="match status" value="1"/>
</dbReference>
<protein>
    <submittedName>
        <fullName evidence="4">Iron ABC transporter</fullName>
    </submittedName>
</protein>
<feature type="domain" description="ABC transporter" evidence="3">
    <location>
        <begin position="3"/>
        <end position="233"/>
    </location>
</feature>
<evidence type="ECO:0000259" key="3">
    <source>
        <dbReference type="PROSITE" id="PS50893"/>
    </source>
</evidence>
<gene>
    <name evidence="4" type="ORF">DNK06_21160</name>
</gene>
<organism evidence="4 5">
    <name type="scientific">Phytopseudomonas daroniae</name>
    <dbReference type="NCBI Taxonomy" id="2487519"/>
    <lineage>
        <taxon>Bacteria</taxon>
        <taxon>Pseudomonadati</taxon>
        <taxon>Pseudomonadota</taxon>
        <taxon>Gammaproteobacteria</taxon>
        <taxon>Pseudomonadales</taxon>
        <taxon>Pseudomonadaceae</taxon>
        <taxon>Phytopseudomonas</taxon>
    </lineage>
</organism>
<dbReference type="InterPro" id="IPR003439">
    <property type="entry name" value="ABC_transporter-like_ATP-bd"/>
</dbReference>
<evidence type="ECO:0000256" key="1">
    <source>
        <dbReference type="ARBA" id="ARBA00022741"/>
    </source>
</evidence>
<keyword evidence="5" id="KW-1185">Reference proteome</keyword>
<dbReference type="PANTHER" id="PTHR42794">
    <property type="entry name" value="HEMIN IMPORT ATP-BINDING PROTEIN HMUV"/>
    <property type="match status" value="1"/>
</dbReference>
<sequence>MNLKVEDIEVAYGRRTVIRGLSLPELPAGSLVALVGPNGAGKSTLLRALAGLERMRGRLSLGERDLTTLAPADRARLLAYMPQQLPPGIALGVLESVVAALRVGGEGDVLRAAFTALARIGIEDLAEHSLDSLSGGQRQLVSLAQLIARRPQVLLLDEPTSALDLHYQVRVMDCVRERVREHRLMALAVLHDINLAAACADFLVVLHGGRLYASGAPEEVLTPRLLADVYGVEARVERCSRGRLQVLVDRALAPLERRAVQRSDEPSGAGGH</sequence>
<dbReference type="Pfam" id="PF00005">
    <property type="entry name" value="ABC_tran"/>
    <property type="match status" value="1"/>
</dbReference>
<dbReference type="EMBL" id="QJUI01000022">
    <property type="protein sequence ID" value="TBU73097.1"/>
    <property type="molecule type" value="Genomic_DNA"/>
</dbReference>
<reference evidence="4 5" key="1">
    <citation type="submission" date="2018-06" db="EMBL/GenBank/DDBJ databases">
        <title>Three novel Pseudomonas species isolated from symptomatic oak.</title>
        <authorList>
            <person name="Bueno-Gonzalez V."/>
            <person name="Brady C."/>
        </authorList>
    </citation>
    <scope>NUCLEOTIDE SEQUENCE [LARGE SCALE GENOMIC DNA]</scope>
    <source>
        <strain evidence="4 5">P9A</strain>
    </source>
</reference>
<dbReference type="Gene3D" id="3.40.50.300">
    <property type="entry name" value="P-loop containing nucleotide triphosphate hydrolases"/>
    <property type="match status" value="1"/>
</dbReference>
<dbReference type="PANTHER" id="PTHR42794:SF2">
    <property type="entry name" value="ABC TRANSPORTER ATP-BINDING PROTEIN"/>
    <property type="match status" value="1"/>
</dbReference>
<keyword evidence="1" id="KW-0547">Nucleotide-binding</keyword>
<dbReference type="InterPro" id="IPR027417">
    <property type="entry name" value="P-loop_NTPase"/>
</dbReference>
<keyword evidence="2" id="KW-0067">ATP-binding</keyword>
<evidence type="ECO:0000256" key="2">
    <source>
        <dbReference type="ARBA" id="ARBA00022840"/>
    </source>
</evidence>